<proteinExistence type="inferred from homology"/>
<dbReference type="SUPFAM" id="SSF53098">
    <property type="entry name" value="Ribonuclease H-like"/>
    <property type="match status" value="1"/>
</dbReference>
<evidence type="ECO:0000259" key="12">
    <source>
        <dbReference type="PROSITE" id="PS50879"/>
    </source>
</evidence>
<dbReference type="PROSITE" id="PS50879">
    <property type="entry name" value="RNASE_H_1"/>
    <property type="match status" value="1"/>
</dbReference>
<feature type="compositionally biased region" description="Basic and acidic residues" evidence="11">
    <location>
        <begin position="222"/>
        <end position="235"/>
    </location>
</feature>
<feature type="domain" description="RNase H type-1" evidence="12">
    <location>
        <begin position="105"/>
        <end position="235"/>
    </location>
</feature>
<organism evidence="13 14">
    <name type="scientific">Chondromyces crocatus</name>
    <dbReference type="NCBI Taxonomy" id="52"/>
    <lineage>
        <taxon>Bacteria</taxon>
        <taxon>Pseudomonadati</taxon>
        <taxon>Myxococcota</taxon>
        <taxon>Polyangia</taxon>
        <taxon>Polyangiales</taxon>
        <taxon>Polyangiaceae</taxon>
        <taxon>Chondromyces</taxon>
    </lineage>
</organism>
<comment type="subunit">
    <text evidence="4">Monomer.</text>
</comment>
<keyword evidence="9" id="KW-0378">Hydrolase</keyword>
<comment type="similarity">
    <text evidence="3">Belongs to the RNase H family.</text>
</comment>
<dbReference type="InterPro" id="IPR022892">
    <property type="entry name" value="RNaseHI"/>
</dbReference>
<comment type="catalytic activity">
    <reaction evidence="1">
        <text>Endonucleolytic cleavage to 5'-phosphomonoester.</text>
        <dbReference type="EC" id="3.1.26.4"/>
    </reaction>
</comment>
<evidence type="ECO:0000256" key="8">
    <source>
        <dbReference type="ARBA" id="ARBA00022759"/>
    </source>
</evidence>
<dbReference type="InterPro" id="IPR012337">
    <property type="entry name" value="RNaseH-like_sf"/>
</dbReference>
<reference evidence="13 14" key="1">
    <citation type="submission" date="2015-07" db="EMBL/GenBank/DDBJ databases">
        <title>Genome analysis of myxobacterium Chondromyces crocatus Cm c5 reveals a high potential for natural compound synthesis and the genetic basis for the loss of fruiting body formation.</title>
        <authorList>
            <person name="Zaburannyi N."/>
            <person name="Bunk B."/>
            <person name="Maier J."/>
            <person name="Overmann J."/>
            <person name="Mueller R."/>
        </authorList>
    </citation>
    <scope>NUCLEOTIDE SEQUENCE [LARGE SCALE GENOMIC DNA]</scope>
    <source>
        <strain evidence="13 14">Cm c5</strain>
    </source>
</reference>
<dbReference type="Gene3D" id="3.30.420.10">
    <property type="entry name" value="Ribonuclease H-like superfamily/Ribonuclease H"/>
    <property type="match status" value="1"/>
</dbReference>
<dbReference type="PANTHER" id="PTHR10642:SF26">
    <property type="entry name" value="RIBONUCLEASE H1"/>
    <property type="match status" value="1"/>
</dbReference>
<name>A0A0K1EAR0_CHOCO</name>
<evidence type="ECO:0000256" key="1">
    <source>
        <dbReference type="ARBA" id="ARBA00000077"/>
    </source>
</evidence>
<dbReference type="CDD" id="cd09278">
    <property type="entry name" value="RNase_HI_prokaryote_like"/>
    <property type="match status" value="1"/>
</dbReference>
<evidence type="ECO:0000313" key="14">
    <source>
        <dbReference type="Proteomes" id="UP000067626"/>
    </source>
</evidence>
<sequence>MPWVRARLRGQVVYARSDAAGALHAENGRVEIRYKPNDGRRYEARPDNLEVVAGAPLPDDTCGPAEAVRKAEKGAAAEAGGGTATGRTGSARRGASGGVSSAPIPEGAVTAYADGACSGNPGPAGLGVTMKDGDRTVELSEYLGVGTNNIAELTAILRVLQEVTDAARGMVIYTDSQYSIGVLQKGWKAKANVELVDELRRTLKTRTNTQIRYVPGHSGHAGNERADELAREAVRTRKSRRFEQPPPAAQ</sequence>
<dbReference type="STRING" id="52.CMC5_020850"/>
<dbReference type="GO" id="GO:0003676">
    <property type="term" value="F:nucleic acid binding"/>
    <property type="evidence" value="ECO:0007669"/>
    <property type="project" value="InterPro"/>
</dbReference>
<feature type="compositionally biased region" description="Low complexity" evidence="11">
    <location>
        <begin position="85"/>
        <end position="102"/>
    </location>
</feature>
<gene>
    <name evidence="13" type="ORF">CMC5_020850</name>
</gene>
<dbReference type="PANTHER" id="PTHR10642">
    <property type="entry name" value="RIBONUCLEASE H1"/>
    <property type="match status" value="1"/>
</dbReference>
<feature type="region of interest" description="Disordered" evidence="11">
    <location>
        <begin position="212"/>
        <end position="250"/>
    </location>
</feature>
<evidence type="ECO:0000256" key="3">
    <source>
        <dbReference type="ARBA" id="ARBA00005300"/>
    </source>
</evidence>
<dbReference type="PATRIC" id="fig|52.7.peg.2247"/>
<dbReference type="GO" id="GO:0043137">
    <property type="term" value="P:DNA replication, removal of RNA primer"/>
    <property type="evidence" value="ECO:0007669"/>
    <property type="project" value="TreeGrafter"/>
</dbReference>
<dbReference type="KEGG" id="ccro:CMC5_020850"/>
<dbReference type="Pfam" id="PF00075">
    <property type="entry name" value="RNase_H"/>
    <property type="match status" value="1"/>
</dbReference>
<evidence type="ECO:0000256" key="6">
    <source>
        <dbReference type="ARBA" id="ARBA00022722"/>
    </source>
</evidence>
<dbReference type="GO" id="GO:0046872">
    <property type="term" value="F:metal ion binding"/>
    <property type="evidence" value="ECO:0007669"/>
    <property type="project" value="UniProtKB-KW"/>
</dbReference>
<protein>
    <recommendedName>
        <fullName evidence="5">ribonuclease H</fullName>
        <ecNumber evidence="5">3.1.26.4</ecNumber>
    </recommendedName>
</protein>
<dbReference type="AlphaFoldDB" id="A0A0K1EAR0"/>
<dbReference type="EMBL" id="CP012159">
    <property type="protein sequence ID" value="AKT37944.1"/>
    <property type="molecule type" value="Genomic_DNA"/>
</dbReference>
<dbReference type="InterPro" id="IPR002156">
    <property type="entry name" value="RNaseH_domain"/>
</dbReference>
<keyword evidence="7" id="KW-0479">Metal-binding</keyword>
<evidence type="ECO:0000313" key="13">
    <source>
        <dbReference type="EMBL" id="AKT37944.1"/>
    </source>
</evidence>
<dbReference type="InterPro" id="IPR036397">
    <property type="entry name" value="RNaseH_sf"/>
</dbReference>
<feature type="region of interest" description="Disordered" evidence="11">
    <location>
        <begin position="73"/>
        <end position="104"/>
    </location>
</feature>
<evidence type="ECO:0000256" key="2">
    <source>
        <dbReference type="ARBA" id="ARBA00001946"/>
    </source>
</evidence>
<evidence type="ECO:0000256" key="10">
    <source>
        <dbReference type="ARBA" id="ARBA00022842"/>
    </source>
</evidence>
<keyword evidence="14" id="KW-1185">Reference proteome</keyword>
<dbReference type="GO" id="GO:0004523">
    <property type="term" value="F:RNA-DNA hybrid ribonuclease activity"/>
    <property type="evidence" value="ECO:0007669"/>
    <property type="project" value="UniProtKB-EC"/>
</dbReference>
<evidence type="ECO:0000256" key="7">
    <source>
        <dbReference type="ARBA" id="ARBA00022723"/>
    </source>
</evidence>
<evidence type="ECO:0000256" key="9">
    <source>
        <dbReference type="ARBA" id="ARBA00022801"/>
    </source>
</evidence>
<evidence type="ECO:0000256" key="4">
    <source>
        <dbReference type="ARBA" id="ARBA00011245"/>
    </source>
</evidence>
<keyword evidence="8" id="KW-0255">Endonuclease</keyword>
<comment type="cofactor">
    <cofactor evidence="2">
        <name>Mg(2+)</name>
        <dbReference type="ChEBI" id="CHEBI:18420"/>
    </cofactor>
</comment>
<keyword evidence="6" id="KW-0540">Nuclease</keyword>
<keyword evidence="10" id="KW-0460">Magnesium</keyword>
<dbReference type="Proteomes" id="UP000067626">
    <property type="component" value="Chromosome"/>
</dbReference>
<evidence type="ECO:0000256" key="11">
    <source>
        <dbReference type="SAM" id="MobiDB-lite"/>
    </source>
</evidence>
<dbReference type="OrthoDB" id="7845843at2"/>
<evidence type="ECO:0000256" key="5">
    <source>
        <dbReference type="ARBA" id="ARBA00012180"/>
    </source>
</evidence>
<accession>A0A0K1EAR0</accession>
<dbReference type="InterPro" id="IPR050092">
    <property type="entry name" value="RNase_H"/>
</dbReference>
<dbReference type="EC" id="3.1.26.4" evidence="5"/>